<dbReference type="EMBL" id="WHUW01000001">
    <property type="protein sequence ID" value="KAF8452863.1"/>
    <property type="molecule type" value="Genomic_DNA"/>
</dbReference>
<protein>
    <submittedName>
        <fullName evidence="1">Uncharacterized protein</fullName>
    </submittedName>
</protein>
<proteinExistence type="predicted"/>
<name>A0AAD4CAW6_BOLED</name>
<evidence type="ECO:0000313" key="1">
    <source>
        <dbReference type="EMBL" id="KAF8452863.1"/>
    </source>
</evidence>
<dbReference type="AlphaFoldDB" id="A0AAD4CAW6"/>
<sequence length="86" mass="9729">MKNSASVRPSPYLSSELMIEPSIYLFRLDGIATSVSSHPSWSVFRKQPVMTKTIRARLRCDLRSATRGWSAKNPNPLYDLVGLVLY</sequence>
<reference evidence="1" key="1">
    <citation type="submission" date="2019-10" db="EMBL/GenBank/DDBJ databases">
        <authorList>
            <consortium name="DOE Joint Genome Institute"/>
            <person name="Kuo A."/>
            <person name="Miyauchi S."/>
            <person name="Kiss E."/>
            <person name="Drula E."/>
            <person name="Kohler A."/>
            <person name="Sanchez-Garcia M."/>
            <person name="Andreopoulos B."/>
            <person name="Barry K.W."/>
            <person name="Bonito G."/>
            <person name="Buee M."/>
            <person name="Carver A."/>
            <person name="Chen C."/>
            <person name="Cichocki N."/>
            <person name="Clum A."/>
            <person name="Culley D."/>
            <person name="Crous P.W."/>
            <person name="Fauchery L."/>
            <person name="Girlanda M."/>
            <person name="Hayes R."/>
            <person name="Keri Z."/>
            <person name="LaButti K."/>
            <person name="Lipzen A."/>
            <person name="Lombard V."/>
            <person name="Magnuson J."/>
            <person name="Maillard F."/>
            <person name="Morin E."/>
            <person name="Murat C."/>
            <person name="Nolan M."/>
            <person name="Ohm R."/>
            <person name="Pangilinan J."/>
            <person name="Pereira M."/>
            <person name="Perotto S."/>
            <person name="Peter M."/>
            <person name="Riley R."/>
            <person name="Sitrit Y."/>
            <person name="Stielow B."/>
            <person name="Szollosi G."/>
            <person name="Zifcakova L."/>
            <person name="Stursova M."/>
            <person name="Spatafora J.W."/>
            <person name="Tedersoo L."/>
            <person name="Vaario L.-M."/>
            <person name="Yamada A."/>
            <person name="Yan M."/>
            <person name="Wang P."/>
            <person name="Xu J."/>
            <person name="Bruns T."/>
            <person name="Baldrian P."/>
            <person name="Vilgalys R."/>
            <person name="Henrissat B."/>
            <person name="Grigoriev I.V."/>
            <person name="Hibbett D."/>
            <person name="Nagy L.G."/>
            <person name="Martin F.M."/>
        </authorList>
    </citation>
    <scope>NUCLEOTIDE SEQUENCE</scope>
    <source>
        <strain evidence="1">BED1</strain>
    </source>
</reference>
<keyword evidence="2" id="KW-1185">Reference proteome</keyword>
<gene>
    <name evidence="1" type="ORF">L210DRAFT_3519818</name>
</gene>
<evidence type="ECO:0000313" key="2">
    <source>
        <dbReference type="Proteomes" id="UP001194468"/>
    </source>
</evidence>
<reference evidence="1" key="2">
    <citation type="journal article" date="2020" name="Nat. Commun.">
        <title>Large-scale genome sequencing of mycorrhizal fungi provides insights into the early evolution of symbiotic traits.</title>
        <authorList>
            <person name="Miyauchi S."/>
            <person name="Kiss E."/>
            <person name="Kuo A."/>
            <person name="Drula E."/>
            <person name="Kohler A."/>
            <person name="Sanchez-Garcia M."/>
            <person name="Morin E."/>
            <person name="Andreopoulos B."/>
            <person name="Barry K.W."/>
            <person name="Bonito G."/>
            <person name="Buee M."/>
            <person name="Carver A."/>
            <person name="Chen C."/>
            <person name="Cichocki N."/>
            <person name="Clum A."/>
            <person name="Culley D."/>
            <person name="Crous P.W."/>
            <person name="Fauchery L."/>
            <person name="Girlanda M."/>
            <person name="Hayes R.D."/>
            <person name="Keri Z."/>
            <person name="LaButti K."/>
            <person name="Lipzen A."/>
            <person name="Lombard V."/>
            <person name="Magnuson J."/>
            <person name="Maillard F."/>
            <person name="Murat C."/>
            <person name="Nolan M."/>
            <person name="Ohm R.A."/>
            <person name="Pangilinan J."/>
            <person name="Pereira M.F."/>
            <person name="Perotto S."/>
            <person name="Peter M."/>
            <person name="Pfister S."/>
            <person name="Riley R."/>
            <person name="Sitrit Y."/>
            <person name="Stielow J.B."/>
            <person name="Szollosi G."/>
            <person name="Zifcakova L."/>
            <person name="Stursova M."/>
            <person name="Spatafora J.W."/>
            <person name="Tedersoo L."/>
            <person name="Vaario L.M."/>
            <person name="Yamada A."/>
            <person name="Yan M."/>
            <person name="Wang P."/>
            <person name="Xu J."/>
            <person name="Bruns T."/>
            <person name="Baldrian P."/>
            <person name="Vilgalys R."/>
            <person name="Dunand C."/>
            <person name="Henrissat B."/>
            <person name="Grigoriev I.V."/>
            <person name="Hibbett D."/>
            <person name="Nagy L.G."/>
            <person name="Martin F.M."/>
        </authorList>
    </citation>
    <scope>NUCLEOTIDE SEQUENCE</scope>
    <source>
        <strain evidence="1">BED1</strain>
    </source>
</reference>
<dbReference type="Proteomes" id="UP001194468">
    <property type="component" value="Unassembled WGS sequence"/>
</dbReference>
<comment type="caution">
    <text evidence="1">The sequence shown here is derived from an EMBL/GenBank/DDBJ whole genome shotgun (WGS) entry which is preliminary data.</text>
</comment>
<accession>A0AAD4CAW6</accession>
<organism evidence="1 2">
    <name type="scientific">Boletus edulis BED1</name>
    <dbReference type="NCBI Taxonomy" id="1328754"/>
    <lineage>
        <taxon>Eukaryota</taxon>
        <taxon>Fungi</taxon>
        <taxon>Dikarya</taxon>
        <taxon>Basidiomycota</taxon>
        <taxon>Agaricomycotina</taxon>
        <taxon>Agaricomycetes</taxon>
        <taxon>Agaricomycetidae</taxon>
        <taxon>Boletales</taxon>
        <taxon>Boletineae</taxon>
        <taxon>Boletaceae</taxon>
        <taxon>Boletoideae</taxon>
        <taxon>Boletus</taxon>
    </lineage>
</organism>